<evidence type="ECO:0000256" key="1">
    <source>
        <dbReference type="SAM" id="MobiDB-lite"/>
    </source>
</evidence>
<proteinExistence type="predicted"/>
<dbReference type="EMBL" id="WWCJ01000001">
    <property type="protein sequence ID" value="MYN00841.1"/>
    <property type="molecule type" value="Genomic_DNA"/>
</dbReference>
<dbReference type="Proteomes" id="UP000448575">
    <property type="component" value="Unassembled WGS sequence"/>
</dbReference>
<comment type="caution">
    <text evidence="2">The sequence shown here is derived from an EMBL/GenBank/DDBJ whole genome shotgun (WGS) entry which is preliminary data.</text>
</comment>
<reference evidence="2 3" key="1">
    <citation type="submission" date="2019-12" db="EMBL/GenBank/DDBJ databases">
        <title>Novel species isolated from a subtropical stream in China.</title>
        <authorList>
            <person name="Lu H."/>
        </authorList>
    </citation>
    <scope>NUCLEOTIDE SEQUENCE [LARGE SCALE GENOMIC DNA]</scope>
    <source>
        <strain evidence="2 3">DS3</strain>
    </source>
</reference>
<evidence type="ECO:0000313" key="2">
    <source>
        <dbReference type="EMBL" id="MYN00841.1"/>
    </source>
</evidence>
<evidence type="ECO:0000313" key="3">
    <source>
        <dbReference type="Proteomes" id="UP000448575"/>
    </source>
</evidence>
<name>A0A6N9HBB9_9BURK</name>
<protein>
    <submittedName>
        <fullName evidence="2">Uncharacterized protein</fullName>
    </submittedName>
</protein>
<organism evidence="2 3">
    <name type="scientific">Pseudoduganella guangdongensis</name>
    <dbReference type="NCBI Taxonomy" id="2692179"/>
    <lineage>
        <taxon>Bacteria</taxon>
        <taxon>Pseudomonadati</taxon>
        <taxon>Pseudomonadota</taxon>
        <taxon>Betaproteobacteria</taxon>
        <taxon>Burkholderiales</taxon>
        <taxon>Oxalobacteraceae</taxon>
        <taxon>Telluria group</taxon>
        <taxon>Pseudoduganella</taxon>
    </lineage>
</organism>
<feature type="compositionally biased region" description="Low complexity" evidence="1">
    <location>
        <begin position="36"/>
        <end position="60"/>
    </location>
</feature>
<gene>
    <name evidence="2" type="ORF">GTP41_01885</name>
</gene>
<dbReference type="RefSeq" id="WP_161023842.1">
    <property type="nucleotide sequence ID" value="NZ_WWCJ01000001.1"/>
</dbReference>
<keyword evidence="3" id="KW-1185">Reference proteome</keyword>
<accession>A0A6N9HBB9</accession>
<feature type="region of interest" description="Disordered" evidence="1">
    <location>
        <begin position="17"/>
        <end position="60"/>
    </location>
</feature>
<dbReference type="AlphaFoldDB" id="A0A6N9HBB9"/>
<sequence length="60" mass="6237">MDRIVLRTVARELNEAELSEVSGGVEQPGGAVTGGQPTKKSSSPDPSGPQDPDTSLADWD</sequence>